<sequence length="198" mass="23045">MHTFNENSEAYKVMISLGEDDEFFCNSDDCSHFFITSKISWLFLNEELELNNMDATDLDKKQIIDLQKSMKEKVAYENGEGNHINSLCLDSQSKSCNEDPVVGSQERLSVKEEQLVLPQNADEKINEKKISDMCINVNGEPCEIDEDRSNLSQVGSNKDDFAYQYYTDDFDSNNDDYGYEYYSDEFDWKDDGYEYHYS</sequence>
<dbReference type="EMBL" id="HBFR01009640">
    <property type="protein sequence ID" value="CAD8879798.1"/>
    <property type="molecule type" value="Transcribed_RNA"/>
</dbReference>
<evidence type="ECO:0000313" key="1">
    <source>
        <dbReference type="EMBL" id="CAD8879797.1"/>
    </source>
</evidence>
<reference evidence="1" key="1">
    <citation type="submission" date="2021-01" db="EMBL/GenBank/DDBJ databases">
        <authorList>
            <person name="Corre E."/>
            <person name="Pelletier E."/>
            <person name="Niang G."/>
            <person name="Scheremetjew M."/>
            <person name="Finn R."/>
            <person name="Kale V."/>
            <person name="Holt S."/>
            <person name="Cochrane G."/>
            <person name="Meng A."/>
            <person name="Brown T."/>
            <person name="Cohen L."/>
        </authorList>
    </citation>
    <scope>NUCLEOTIDE SEQUENCE</scope>
    <source>
        <strain evidence="1">308</strain>
    </source>
</reference>
<name>A0A6U5EM09_9STRA</name>
<gene>
    <name evidence="1" type="ORF">CHYS00102_LOCUS6981</name>
    <name evidence="2" type="ORF">CHYS00102_LOCUS6982</name>
</gene>
<dbReference type="AlphaFoldDB" id="A0A6U5EM09"/>
<proteinExistence type="predicted"/>
<dbReference type="EMBL" id="HBFR01009639">
    <property type="protein sequence ID" value="CAD8879797.1"/>
    <property type="molecule type" value="Transcribed_RNA"/>
</dbReference>
<protein>
    <submittedName>
        <fullName evidence="1">Uncharacterized protein</fullName>
    </submittedName>
</protein>
<accession>A0A6U5EM09</accession>
<organism evidence="1">
    <name type="scientific">Corethron hystrix</name>
    <dbReference type="NCBI Taxonomy" id="216773"/>
    <lineage>
        <taxon>Eukaryota</taxon>
        <taxon>Sar</taxon>
        <taxon>Stramenopiles</taxon>
        <taxon>Ochrophyta</taxon>
        <taxon>Bacillariophyta</taxon>
        <taxon>Coscinodiscophyceae</taxon>
        <taxon>Corethrophycidae</taxon>
        <taxon>Corethrales</taxon>
        <taxon>Corethraceae</taxon>
        <taxon>Corethron</taxon>
    </lineage>
</organism>
<evidence type="ECO:0000313" key="2">
    <source>
        <dbReference type="EMBL" id="CAD8879798.1"/>
    </source>
</evidence>